<sequence>MTPPDSGHRAADRNRARQPGASVDVQQFIDNQPFSRFQWIILILCFLIVAADGFDTAAIGFIAPVLAKEWGVSRAHLGPVMSAALFGLAAGALVAGPLADRFGRKRVLVGSVLCFGAWSVASAFASSLEALTALRFLTGLGLGAAMPNAVTLMSEYAPARRRSLTVNAMFCGFTLGSSAGGFIAAWLIPHHGWHSVLLAGGIAPLLLAVLLVFCLPESVRFMVARKAPAARIAAALSKIRPGVLRGDERFHVQENVPAGTAAPAAASSLRAILMPQFLSGTVLLWTTYFMGLLIFYLLTSWLPTLFADAGFPIEKAAMITALFPLGGGIGTLTVGWLMDRGHPWRIVAATYALTGALVYAVGHGTGDIFLLGLLVFAAGTCMNGAQSSMPTLAAGFYPTQCRATGVAWMLGIGRFGGIAGALLGAQILGMGWSFGKIFGLLSLPAFVATATLLIASARPRASAQAALR</sequence>
<dbReference type="PROSITE" id="PS00216">
    <property type="entry name" value="SUGAR_TRANSPORT_1"/>
    <property type="match status" value="1"/>
</dbReference>
<dbReference type="InterPro" id="IPR020846">
    <property type="entry name" value="MFS_dom"/>
</dbReference>
<accession>A0ABT6AG30</accession>
<evidence type="ECO:0000313" key="11">
    <source>
        <dbReference type="EMBL" id="MDF3831562.1"/>
    </source>
</evidence>
<feature type="transmembrane region" description="Helical" evidence="9">
    <location>
        <begin position="368"/>
        <end position="385"/>
    </location>
</feature>
<dbReference type="Gene3D" id="1.20.1250.20">
    <property type="entry name" value="MFS general substrate transporter like domains"/>
    <property type="match status" value="1"/>
</dbReference>
<dbReference type="PANTHER" id="PTHR23508">
    <property type="entry name" value="CARBOXYLIC ACID TRANSPORTER PROTEIN HOMOLOG"/>
    <property type="match status" value="1"/>
</dbReference>
<comment type="subcellular location">
    <subcellularLocation>
        <location evidence="1">Cell inner membrane</location>
        <topology evidence="1">Multi-pass membrane protein</topology>
    </subcellularLocation>
</comment>
<proteinExistence type="inferred from homology"/>
<keyword evidence="4" id="KW-1003">Cell membrane</keyword>
<dbReference type="InterPro" id="IPR005829">
    <property type="entry name" value="Sugar_transporter_CS"/>
</dbReference>
<comment type="caution">
    <text evidence="11">The sequence shown here is derived from an EMBL/GenBank/DDBJ whole genome shotgun (WGS) entry which is preliminary data.</text>
</comment>
<gene>
    <name evidence="11" type="ORF">P3W85_01095</name>
</gene>
<keyword evidence="7 9" id="KW-1133">Transmembrane helix</keyword>
<evidence type="ECO:0000256" key="4">
    <source>
        <dbReference type="ARBA" id="ARBA00022475"/>
    </source>
</evidence>
<name>A0ABT6AG30_9BURK</name>
<protein>
    <submittedName>
        <fullName evidence="11">Aromatic acid/H+ symport family MFS transporter</fullName>
    </submittedName>
</protein>
<evidence type="ECO:0000256" key="8">
    <source>
        <dbReference type="ARBA" id="ARBA00023136"/>
    </source>
</evidence>
<dbReference type="PROSITE" id="PS00217">
    <property type="entry name" value="SUGAR_TRANSPORT_2"/>
    <property type="match status" value="1"/>
</dbReference>
<feature type="domain" description="Major facilitator superfamily (MFS) profile" evidence="10">
    <location>
        <begin position="41"/>
        <end position="460"/>
    </location>
</feature>
<evidence type="ECO:0000256" key="9">
    <source>
        <dbReference type="SAM" id="Phobius"/>
    </source>
</evidence>
<evidence type="ECO:0000256" key="1">
    <source>
        <dbReference type="ARBA" id="ARBA00004429"/>
    </source>
</evidence>
<evidence type="ECO:0000256" key="5">
    <source>
        <dbReference type="ARBA" id="ARBA00022519"/>
    </source>
</evidence>
<evidence type="ECO:0000256" key="6">
    <source>
        <dbReference type="ARBA" id="ARBA00022692"/>
    </source>
</evidence>
<dbReference type="Proteomes" id="UP001216674">
    <property type="component" value="Unassembled WGS sequence"/>
</dbReference>
<dbReference type="Pfam" id="PF07690">
    <property type="entry name" value="MFS_1"/>
    <property type="match status" value="1"/>
</dbReference>
<feature type="transmembrane region" description="Helical" evidence="9">
    <location>
        <begin position="318"/>
        <end position="337"/>
    </location>
</feature>
<dbReference type="InterPro" id="IPR036259">
    <property type="entry name" value="MFS_trans_sf"/>
</dbReference>
<feature type="transmembrane region" description="Helical" evidence="9">
    <location>
        <begin position="277"/>
        <end position="298"/>
    </location>
</feature>
<keyword evidence="12" id="KW-1185">Reference proteome</keyword>
<evidence type="ECO:0000313" key="12">
    <source>
        <dbReference type="Proteomes" id="UP001216674"/>
    </source>
</evidence>
<feature type="transmembrane region" description="Helical" evidence="9">
    <location>
        <begin position="75"/>
        <end position="95"/>
    </location>
</feature>
<feature type="transmembrane region" description="Helical" evidence="9">
    <location>
        <begin position="434"/>
        <end position="455"/>
    </location>
</feature>
<evidence type="ECO:0000256" key="2">
    <source>
        <dbReference type="ARBA" id="ARBA00006508"/>
    </source>
</evidence>
<dbReference type="PROSITE" id="PS50850">
    <property type="entry name" value="MFS"/>
    <property type="match status" value="1"/>
</dbReference>
<dbReference type="EMBL" id="JARJLM010000016">
    <property type="protein sequence ID" value="MDF3831562.1"/>
    <property type="molecule type" value="Genomic_DNA"/>
</dbReference>
<dbReference type="RefSeq" id="WP_276263407.1">
    <property type="nucleotide sequence ID" value="NZ_JARJLM010000016.1"/>
</dbReference>
<feature type="transmembrane region" description="Helical" evidence="9">
    <location>
        <begin position="107"/>
        <end position="127"/>
    </location>
</feature>
<dbReference type="PANTHER" id="PTHR23508:SF10">
    <property type="entry name" value="CARBOXYLIC ACID TRANSPORTER PROTEIN HOMOLOG"/>
    <property type="match status" value="1"/>
</dbReference>
<dbReference type="CDD" id="cd17365">
    <property type="entry name" value="MFS_PcaK_like"/>
    <property type="match status" value="1"/>
</dbReference>
<dbReference type="InterPro" id="IPR004746">
    <property type="entry name" value="MFS_AAHS"/>
</dbReference>
<feature type="transmembrane region" description="Helical" evidence="9">
    <location>
        <begin position="133"/>
        <end position="152"/>
    </location>
</feature>
<keyword evidence="5" id="KW-0997">Cell inner membrane</keyword>
<feature type="transmembrane region" description="Helical" evidence="9">
    <location>
        <begin position="344"/>
        <end position="362"/>
    </location>
</feature>
<evidence type="ECO:0000256" key="3">
    <source>
        <dbReference type="ARBA" id="ARBA00022448"/>
    </source>
</evidence>
<evidence type="ECO:0000259" key="10">
    <source>
        <dbReference type="PROSITE" id="PS50850"/>
    </source>
</evidence>
<organism evidence="11 12">
    <name type="scientific">Cupriavidus basilensis</name>
    <dbReference type="NCBI Taxonomy" id="68895"/>
    <lineage>
        <taxon>Bacteria</taxon>
        <taxon>Pseudomonadati</taxon>
        <taxon>Pseudomonadota</taxon>
        <taxon>Betaproteobacteria</taxon>
        <taxon>Burkholderiales</taxon>
        <taxon>Burkholderiaceae</taxon>
        <taxon>Cupriavidus</taxon>
    </lineage>
</organism>
<feature type="transmembrane region" description="Helical" evidence="9">
    <location>
        <begin position="406"/>
        <end position="428"/>
    </location>
</feature>
<keyword evidence="6 9" id="KW-0812">Transmembrane</keyword>
<comment type="similarity">
    <text evidence="2">Belongs to the major facilitator superfamily. Aromatic acid:H(+) symporter (AAHS) (TC 2.A.1.15) family.</text>
</comment>
<reference evidence="11 12" key="1">
    <citation type="submission" date="2023-03" db="EMBL/GenBank/DDBJ databases">
        <title>Draft assemblies of triclosan tolerant bacteria isolated from returned activated sludge.</title>
        <authorList>
            <person name="Van Hamelsveld S."/>
        </authorList>
    </citation>
    <scope>NUCLEOTIDE SEQUENCE [LARGE SCALE GENOMIC DNA]</scope>
    <source>
        <strain evidence="11 12">GW210010_S58</strain>
    </source>
</reference>
<evidence type="ECO:0000256" key="7">
    <source>
        <dbReference type="ARBA" id="ARBA00022989"/>
    </source>
</evidence>
<feature type="transmembrane region" description="Helical" evidence="9">
    <location>
        <begin position="164"/>
        <end position="188"/>
    </location>
</feature>
<dbReference type="InterPro" id="IPR011701">
    <property type="entry name" value="MFS"/>
</dbReference>
<feature type="transmembrane region" description="Helical" evidence="9">
    <location>
        <begin position="194"/>
        <end position="215"/>
    </location>
</feature>
<feature type="transmembrane region" description="Helical" evidence="9">
    <location>
        <begin position="39"/>
        <end position="63"/>
    </location>
</feature>
<dbReference type="NCBIfam" id="TIGR00895">
    <property type="entry name" value="2A0115"/>
    <property type="match status" value="1"/>
</dbReference>
<keyword evidence="3" id="KW-0813">Transport</keyword>
<keyword evidence="8 9" id="KW-0472">Membrane</keyword>
<dbReference type="SUPFAM" id="SSF103473">
    <property type="entry name" value="MFS general substrate transporter"/>
    <property type="match status" value="1"/>
</dbReference>